<dbReference type="InterPro" id="IPR001173">
    <property type="entry name" value="Glyco_trans_2-like"/>
</dbReference>
<gene>
    <name evidence="2" type="ORF">DSM106972_076930</name>
</gene>
<dbReference type="Proteomes" id="UP000271624">
    <property type="component" value="Unassembled WGS sequence"/>
</dbReference>
<protein>
    <recommendedName>
        <fullName evidence="1">Glycosyltransferase 2-like domain-containing protein</fullName>
    </recommendedName>
</protein>
<dbReference type="PANTHER" id="PTHR22916:SF3">
    <property type="entry name" value="UDP-GLCNAC:BETAGAL BETA-1,3-N-ACETYLGLUCOSAMINYLTRANSFERASE-LIKE PROTEIN 1"/>
    <property type="match status" value="1"/>
</dbReference>
<accession>A0A433V2C6</accession>
<evidence type="ECO:0000259" key="1">
    <source>
        <dbReference type="Pfam" id="PF00535"/>
    </source>
</evidence>
<dbReference type="Pfam" id="PF00535">
    <property type="entry name" value="Glycos_transf_2"/>
    <property type="match status" value="1"/>
</dbReference>
<dbReference type="SUPFAM" id="SSF53448">
    <property type="entry name" value="Nucleotide-diphospho-sugar transferases"/>
    <property type="match status" value="1"/>
</dbReference>
<dbReference type="PANTHER" id="PTHR22916">
    <property type="entry name" value="GLYCOSYLTRANSFERASE"/>
    <property type="match status" value="1"/>
</dbReference>
<keyword evidence="3" id="KW-1185">Reference proteome</keyword>
<dbReference type="EMBL" id="RSCL01000025">
    <property type="protein sequence ID" value="RUT00245.1"/>
    <property type="molecule type" value="Genomic_DNA"/>
</dbReference>
<reference evidence="2" key="1">
    <citation type="submission" date="2018-12" db="EMBL/GenBank/DDBJ databases">
        <authorList>
            <person name="Will S."/>
            <person name="Neumann-Schaal M."/>
            <person name="Henke P."/>
        </authorList>
    </citation>
    <scope>NUCLEOTIDE SEQUENCE</scope>
    <source>
        <strain evidence="2">PCC 7102</strain>
    </source>
</reference>
<feature type="domain" description="Glycosyltransferase 2-like" evidence="1">
    <location>
        <begin position="29"/>
        <end position="157"/>
    </location>
</feature>
<dbReference type="CDD" id="cd00761">
    <property type="entry name" value="Glyco_tranf_GTA_type"/>
    <property type="match status" value="1"/>
</dbReference>
<dbReference type="AlphaFoldDB" id="A0A433V2C6"/>
<dbReference type="Gene3D" id="3.90.550.10">
    <property type="entry name" value="Spore Coat Polysaccharide Biosynthesis Protein SpsA, Chain A"/>
    <property type="match status" value="1"/>
</dbReference>
<dbReference type="GO" id="GO:0016758">
    <property type="term" value="F:hexosyltransferase activity"/>
    <property type="evidence" value="ECO:0007669"/>
    <property type="project" value="UniProtKB-ARBA"/>
</dbReference>
<sequence length="376" mass="42590">MKANHMQTRQSEQIQPLELLPLPEAPLVSILVPNYNYARYIGEAIESALRQTYSNFEVIICDDGSKDNSCEIVETYVQKDSRVKLIRKPNGGVASALNAAYREAKGEIISILDADDIWVESKLEKILKIFKSDSKCGFAIHNVIQINAQSQPIKSHPLHKRLATGWMALDALKNGGFVDDIPPASALSLRRQVTDYIFPLNEEFVRNADSLVFRCAPFITNIGSTIEVLSLFRIHGANTTSTLIPTVDSMEKEQSTLARIHQEQKLFLEKMYGAEFAAKLTDWRCSIIVRHNLYLIARLKKAPKAESRKAHQLLVNHHLFSIGFNGYLPQKLLFAWGEWLPDSIFAFVFEQIYGAGHIKRFMRWIKSQKLSISSIS</sequence>
<evidence type="ECO:0000313" key="2">
    <source>
        <dbReference type="EMBL" id="RUT00245.1"/>
    </source>
</evidence>
<name>A0A433V2C6_9CYAN</name>
<reference evidence="2" key="2">
    <citation type="journal article" date="2019" name="Genome Biol. Evol.">
        <title>Day and night: Metabolic profiles and evolutionary relationships of six axenic non-marine cyanobacteria.</title>
        <authorList>
            <person name="Will S.E."/>
            <person name="Henke P."/>
            <person name="Boedeker C."/>
            <person name="Huang S."/>
            <person name="Brinkmann H."/>
            <person name="Rohde M."/>
            <person name="Jarek M."/>
            <person name="Friedl T."/>
            <person name="Seufert S."/>
            <person name="Schumacher M."/>
            <person name="Overmann J."/>
            <person name="Neumann-Schaal M."/>
            <person name="Petersen J."/>
        </authorList>
    </citation>
    <scope>NUCLEOTIDE SEQUENCE [LARGE SCALE GENOMIC DNA]</scope>
    <source>
        <strain evidence="2">PCC 7102</strain>
    </source>
</reference>
<organism evidence="2 3">
    <name type="scientific">Dulcicalothrix desertica PCC 7102</name>
    <dbReference type="NCBI Taxonomy" id="232991"/>
    <lineage>
        <taxon>Bacteria</taxon>
        <taxon>Bacillati</taxon>
        <taxon>Cyanobacteriota</taxon>
        <taxon>Cyanophyceae</taxon>
        <taxon>Nostocales</taxon>
        <taxon>Calotrichaceae</taxon>
        <taxon>Dulcicalothrix</taxon>
    </lineage>
</organism>
<proteinExistence type="predicted"/>
<evidence type="ECO:0000313" key="3">
    <source>
        <dbReference type="Proteomes" id="UP000271624"/>
    </source>
</evidence>
<comment type="caution">
    <text evidence="2">The sequence shown here is derived from an EMBL/GenBank/DDBJ whole genome shotgun (WGS) entry which is preliminary data.</text>
</comment>
<dbReference type="InterPro" id="IPR029044">
    <property type="entry name" value="Nucleotide-diphossugar_trans"/>
</dbReference>